<accession>A0ABQ8TWZ0</accession>
<dbReference type="Proteomes" id="UP001148838">
    <property type="component" value="Unassembled WGS sequence"/>
</dbReference>
<dbReference type="EMBL" id="JAJSOF020000003">
    <property type="protein sequence ID" value="KAJ4450391.1"/>
    <property type="molecule type" value="Genomic_DNA"/>
</dbReference>
<comment type="caution">
    <text evidence="1">The sequence shown here is derived from an EMBL/GenBank/DDBJ whole genome shotgun (WGS) entry which is preliminary data.</text>
</comment>
<evidence type="ECO:0000313" key="1">
    <source>
        <dbReference type="EMBL" id="KAJ4450391.1"/>
    </source>
</evidence>
<gene>
    <name evidence="1" type="ORF">ANN_01815</name>
</gene>
<name>A0ABQ8TWZ0_PERAM</name>
<sequence length="167" mass="19544">MSPEFSAESYLAFARNGLRKNPEINLNQSESPSFTTIQNNRTARTFTPYIPMSKYYYSRKGPEISVDRVWKSNRDIVVLLLNQLLYLNCDRTRALLIRSQILLILLYSTSSFCDLRRRLFRRIPANYGLSKTTSDLTNSAFSMLPWQPFKSTNHERRVTMIFRQQTG</sequence>
<keyword evidence="2" id="KW-1185">Reference proteome</keyword>
<reference evidence="1 2" key="1">
    <citation type="journal article" date="2022" name="Allergy">
        <title>Genome assembly and annotation of Periplaneta americana reveal a comprehensive cockroach allergen profile.</title>
        <authorList>
            <person name="Wang L."/>
            <person name="Xiong Q."/>
            <person name="Saelim N."/>
            <person name="Wang L."/>
            <person name="Nong W."/>
            <person name="Wan A.T."/>
            <person name="Shi M."/>
            <person name="Liu X."/>
            <person name="Cao Q."/>
            <person name="Hui J.H.L."/>
            <person name="Sookrung N."/>
            <person name="Leung T.F."/>
            <person name="Tungtrongchitr A."/>
            <person name="Tsui S.K.W."/>
        </authorList>
    </citation>
    <scope>NUCLEOTIDE SEQUENCE [LARGE SCALE GENOMIC DNA]</scope>
    <source>
        <strain evidence="1">PWHHKU_190912</strain>
    </source>
</reference>
<protein>
    <submittedName>
        <fullName evidence="1">Uncharacterized protein</fullName>
    </submittedName>
</protein>
<organism evidence="1 2">
    <name type="scientific">Periplaneta americana</name>
    <name type="common">American cockroach</name>
    <name type="synonym">Blatta americana</name>
    <dbReference type="NCBI Taxonomy" id="6978"/>
    <lineage>
        <taxon>Eukaryota</taxon>
        <taxon>Metazoa</taxon>
        <taxon>Ecdysozoa</taxon>
        <taxon>Arthropoda</taxon>
        <taxon>Hexapoda</taxon>
        <taxon>Insecta</taxon>
        <taxon>Pterygota</taxon>
        <taxon>Neoptera</taxon>
        <taxon>Polyneoptera</taxon>
        <taxon>Dictyoptera</taxon>
        <taxon>Blattodea</taxon>
        <taxon>Blattoidea</taxon>
        <taxon>Blattidae</taxon>
        <taxon>Blattinae</taxon>
        <taxon>Periplaneta</taxon>
    </lineage>
</organism>
<proteinExistence type="predicted"/>
<evidence type="ECO:0000313" key="2">
    <source>
        <dbReference type="Proteomes" id="UP001148838"/>
    </source>
</evidence>